<comment type="catalytic activity">
    <reaction evidence="7">
        <text>a beta-lactam + H2O = a substituted beta-amino acid</text>
        <dbReference type="Rhea" id="RHEA:20401"/>
        <dbReference type="ChEBI" id="CHEBI:15377"/>
        <dbReference type="ChEBI" id="CHEBI:35627"/>
        <dbReference type="ChEBI" id="CHEBI:140347"/>
        <dbReference type="EC" id="3.5.2.6"/>
    </reaction>
</comment>
<sequence>MILFLLAGGVAVPSAAASARTVVRDDLQSVFQREGTKGTFVLYDVQAQRYTYVDLCRGRERAIPASTFKIVNTLIALETGAVSSVDEVIPWDRTPQPFPSWEHDMSMREAIKISNAGIYQQVARRVGLERMTGWVDRLGYGNERVGPVIDQFWLQGPLKISPEEQTRFLARLAQDRLPIGHTGELREIIQQEPGLYAKTGWQFEQKFGWWVGWFEQDGRLWTFALQMDLPTDAHAAKRVPIGRELLKTLGVPLP</sequence>
<evidence type="ECO:0000256" key="6">
    <source>
        <dbReference type="PIRSR" id="PIRSR602137-50"/>
    </source>
</evidence>
<proteinExistence type="inferred from homology"/>
<dbReference type="EMBL" id="VOBR01000032">
    <property type="protein sequence ID" value="TWP46536.1"/>
    <property type="molecule type" value="Genomic_DNA"/>
</dbReference>
<dbReference type="PROSITE" id="PS00337">
    <property type="entry name" value="BETA_LACTAMASE_D"/>
    <property type="match status" value="1"/>
</dbReference>
<organism evidence="9 10">
    <name type="scientific">Lentzea tibetensis</name>
    <dbReference type="NCBI Taxonomy" id="2591470"/>
    <lineage>
        <taxon>Bacteria</taxon>
        <taxon>Bacillati</taxon>
        <taxon>Actinomycetota</taxon>
        <taxon>Actinomycetes</taxon>
        <taxon>Pseudonocardiales</taxon>
        <taxon>Pseudonocardiaceae</taxon>
        <taxon>Lentzea</taxon>
    </lineage>
</organism>
<comment type="similarity">
    <text evidence="1 7">Belongs to the class-D beta-lactamase family.</text>
</comment>
<dbReference type="GO" id="GO:0008800">
    <property type="term" value="F:beta-lactamase activity"/>
    <property type="evidence" value="ECO:0007669"/>
    <property type="project" value="UniProtKB-UniRule"/>
</dbReference>
<keyword evidence="4 7" id="KW-0378">Hydrolase</keyword>
<evidence type="ECO:0000256" key="7">
    <source>
        <dbReference type="RuleBase" id="RU361140"/>
    </source>
</evidence>
<accession>A0A563EIV8</accession>
<comment type="caution">
    <text evidence="9">The sequence shown here is derived from an EMBL/GenBank/DDBJ whole genome shotgun (WGS) entry which is preliminary data.</text>
</comment>
<dbReference type="AlphaFoldDB" id="A0A563EIV8"/>
<protein>
    <recommendedName>
        <fullName evidence="2 7">Beta-lactamase</fullName>
        <ecNumber evidence="2 7">3.5.2.6</ecNumber>
    </recommendedName>
</protein>
<dbReference type="Gene3D" id="3.40.710.10">
    <property type="entry name" value="DD-peptidase/beta-lactamase superfamily"/>
    <property type="match status" value="1"/>
</dbReference>
<keyword evidence="5 7" id="KW-0046">Antibiotic resistance</keyword>
<dbReference type="GO" id="GO:0017001">
    <property type="term" value="P:antibiotic catabolic process"/>
    <property type="evidence" value="ECO:0007669"/>
    <property type="project" value="InterPro"/>
</dbReference>
<dbReference type="EC" id="3.5.2.6" evidence="2 7"/>
<evidence type="ECO:0000256" key="3">
    <source>
        <dbReference type="ARBA" id="ARBA00022729"/>
    </source>
</evidence>
<evidence type="ECO:0000256" key="1">
    <source>
        <dbReference type="ARBA" id="ARBA00007898"/>
    </source>
</evidence>
<feature type="domain" description="Penicillin-binding protein transpeptidase" evidence="8">
    <location>
        <begin position="61"/>
        <end position="175"/>
    </location>
</feature>
<dbReference type="OrthoDB" id="9762883at2"/>
<evidence type="ECO:0000256" key="5">
    <source>
        <dbReference type="ARBA" id="ARBA00023251"/>
    </source>
</evidence>
<evidence type="ECO:0000313" key="10">
    <source>
        <dbReference type="Proteomes" id="UP000316639"/>
    </source>
</evidence>
<keyword evidence="10" id="KW-1185">Reference proteome</keyword>
<evidence type="ECO:0000256" key="4">
    <source>
        <dbReference type="ARBA" id="ARBA00022801"/>
    </source>
</evidence>
<dbReference type="Proteomes" id="UP000316639">
    <property type="component" value="Unassembled WGS sequence"/>
</dbReference>
<dbReference type="RefSeq" id="WP_146358667.1">
    <property type="nucleotide sequence ID" value="NZ_VOBR01000032.1"/>
</dbReference>
<dbReference type="InterPro" id="IPR012338">
    <property type="entry name" value="Beta-lactam/transpept-like"/>
</dbReference>
<dbReference type="InterPro" id="IPR002137">
    <property type="entry name" value="Beta-lactam_class-D_AS"/>
</dbReference>
<dbReference type="InterPro" id="IPR001460">
    <property type="entry name" value="PCN-bd_Tpept"/>
</dbReference>
<name>A0A563EIV8_9PSEU</name>
<dbReference type="SUPFAM" id="SSF56601">
    <property type="entry name" value="beta-lactamase/transpeptidase-like"/>
    <property type="match status" value="1"/>
</dbReference>
<keyword evidence="3" id="KW-0732">Signal</keyword>
<evidence type="ECO:0000313" key="9">
    <source>
        <dbReference type="EMBL" id="TWP46536.1"/>
    </source>
</evidence>
<evidence type="ECO:0000259" key="8">
    <source>
        <dbReference type="Pfam" id="PF00905"/>
    </source>
</evidence>
<feature type="modified residue" description="N6-carboxylysine" evidence="6">
    <location>
        <position position="69"/>
    </location>
</feature>
<dbReference type="GO" id="GO:0046677">
    <property type="term" value="P:response to antibiotic"/>
    <property type="evidence" value="ECO:0007669"/>
    <property type="project" value="UniProtKB-UniRule"/>
</dbReference>
<gene>
    <name evidence="9" type="ORF">FKR81_35340</name>
</gene>
<dbReference type="GO" id="GO:0008658">
    <property type="term" value="F:penicillin binding"/>
    <property type="evidence" value="ECO:0007669"/>
    <property type="project" value="InterPro"/>
</dbReference>
<feature type="active site" description="Acyl-ester intermediate" evidence="6">
    <location>
        <position position="66"/>
    </location>
</feature>
<evidence type="ECO:0000256" key="2">
    <source>
        <dbReference type="ARBA" id="ARBA00012865"/>
    </source>
</evidence>
<reference evidence="9 10" key="1">
    <citation type="submission" date="2019-07" db="EMBL/GenBank/DDBJ databases">
        <title>Lentzea xizangensis sp. nov., isolated from Qinghai-Tibetan Plateau Soils.</title>
        <authorList>
            <person name="Huang J."/>
        </authorList>
    </citation>
    <scope>NUCLEOTIDE SEQUENCE [LARGE SCALE GENOMIC DNA]</scope>
    <source>
        <strain evidence="9 10">FXJ1.1311</strain>
    </source>
</reference>
<dbReference type="Pfam" id="PF00905">
    <property type="entry name" value="Transpeptidase"/>
    <property type="match status" value="1"/>
</dbReference>